<dbReference type="Proteomes" id="UP001337681">
    <property type="component" value="Unassembled WGS sequence"/>
</dbReference>
<dbReference type="Gene3D" id="3.30.420.260">
    <property type="match status" value="1"/>
</dbReference>
<name>A0ABU7H263_9SPHI</name>
<dbReference type="InterPro" id="IPR024213">
    <property type="entry name" value="DUF3822"/>
</dbReference>
<organism evidence="1 2">
    <name type="scientific">Pedobacter flavus</name>
    <dbReference type="NCBI Taxonomy" id="3113906"/>
    <lineage>
        <taxon>Bacteria</taxon>
        <taxon>Pseudomonadati</taxon>
        <taxon>Bacteroidota</taxon>
        <taxon>Sphingobacteriia</taxon>
        <taxon>Sphingobacteriales</taxon>
        <taxon>Sphingobacteriaceae</taxon>
        <taxon>Pedobacter</taxon>
    </lineage>
</organism>
<dbReference type="Gene3D" id="3.30.420.250">
    <property type="match status" value="1"/>
</dbReference>
<reference evidence="1 2" key="1">
    <citation type="submission" date="2024-01" db="EMBL/GenBank/DDBJ databases">
        <title>Pedobacter sp. nov., isolated from oil-contaminated soil.</title>
        <authorList>
            <person name="Le N.T.T."/>
        </authorList>
    </citation>
    <scope>NUCLEOTIDE SEQUENCE [LARGE SCALE GENOMIC DNA]</scope>
    <source>
        <strain evidence="1 2">VNH31</strain>
    </source>
</reference>
<sequence length="273" mass="31831">MNQSSVFFKHHSFNKELNSDLELLIHCSKNAVAYAIKTIKSNQIIAIYSVQNKPHAMDVLRNELKNRIELQQHFKEVHICYAAGNEILVPEWIANKPQNWINNFLVPSNDKNLIPTETINGMVPMVEIPDELERLLQEFGFHKINYYHPVSVFLNKEDGLYIDFNSNSAYFVYLKNNTLQFQKTFEITNADELNYFILLLKDQLNIENETPVFLLGLIDQGDNYYARIIKYFKEVNFHINENSSFKETINQNLPEHYFTALISLNTCASLAEN</sequence>
<gene>
    <name evidence="1" type="ORF">VRU49_08280</name>
</gene>
<protein>
    <submittedName>
        <fullName evidence="1">DUF3822 family protein</fullName>
    </submittedName>
</protein>
<dbReference type="Pfam" id="PF12864">
    <property type="entry name" value="DUF3822"/>
    <property type="match status" value="1"/>
</dbReference>
<comment type="caution">
    <text evidence="1">The sequence shown here is derived from an EMBL/GenBank/DDBJ whole genome shotgun (WGS) entry which is preliminary data.</text>
</comment>
<proteinExistence type="predicted"/>
<evidence type="ECO:0000313" key="2">
    <source>
        <dbReference type="Proteomes" id="UP001337681"/>
    </source>
</evidence>
<evidence type="ECO:0000313" key="1">
    <source>
        <dbReference type="EMBL" id="MEE1885410.1"/>
    </source>
</evidence>
<dbReference type="RefSeq" id="WP_330146307.1">
    <property type="nucleotide sequence ID" value="NZ_JAZDQU010000002.1"/>
</dbReference>
<keyword evidence="2" id="KW-1185">Reference proteome</keyword>
<accession>A0ABU7H263</accession>
<dbReference type="CDD" id="cd24013">
    <property type="entry name" value="ASKHA_ATPase_BT3980-like"/>
    <property type="match status" value="1"/>
</dbReference>
<dbReference type="EMBL" id="JAZDQU010000002">
    <property type="protein sequence ID" value="MEE1885410.1"/>
    <property type="molecule type" value="Genomic_DNA"/>
</dbReference>